<dbReference type="InterPro" id="IPR011871">
    <property type="entry name" value="Fib_succ_major"/>
</dbReference>
<dbReference type="RefSeq" id="WP_264790986.1">
    <property type="nucleotide sequence ID" value="NZ_AP026867.1"/>
</dbReference>
<evidence type="ECO:0000256" key="1">
    <source>
        <dbReference type="SAM" id="SignalP"/>
    </source>
</evidence>
<name>A0A915Y9X8_9BACT</name>
<keyword evidence="1" id="KW-0732">Signal</keyword>
<dbReference type="NCBIfam" id="TIGR02145">
    <property type="entry name" value="Fib_succ_major"/>
    <property type="match status" value="1"/>
</dbReference>
<feature type="signal peptide" evidence="1">
    <location>
        <begin position="1"/>
        <end position="19"/>
    </location>
</feature>
<sequence length="226" mass="25615">MKINAYHLLILGCLTVLWASCNKSDTSGSYTHEGIHYDRITKLNAESTSMYDPRDHKVYAVSRIGTQVWMAENLRYETEGVEENPNNPIPKYGCLYNWSAATVACPEGWHLPSDSDWRHLEQTMGMAEHDLSKIGWRDLLKVTELKSQSGWAINNNGSNVSGFNIFPAGRYVSGSFKNLGDYAFFWSSTLNDQNHAIGRYFYHGYNQVSRAYISSTDAQSCRCILD</sequence>
<reference evidence="3" key="1">
    <citation type="submission" date="2022-09" db="EMBL/GenBank/DDBJ databases">
        <title>Aureispira anguillicida sp. nov., isolated from Leptocephalus of Japanese eel Anguilla japonica.</title>
        <authorList>
            <person name="Yuasa K."/>
            <person name="Mekata T."/>
            <person name="Ikunari K."/>
        </authorList>
    </citation>
    <scope>NUCLEOTIDE SEQUENCE</scope>
    <source>
        <strain evidence="3">EL160426</strain>
    </source>
</reference>
<evidence type="ECO:0000313" key="4">
    <source>
        <dbReference type="Proteomes" id="UP001060919"/>
    </source>
</evidence>
<gene>
    <name evidence="3" type="ORF">AsAng_0003180</name>
</gene>
<feature type="domain" description="Fibrobacter succinogenes major paralogous" evidence="2">
    <location>
        <begin position="63"/>
        <end position="224"/>
    </location>
</feature>
<organism evidence="3 4">
    <name type="scientific">Aureispira anguillae</name>
    <dbReference type="NCBI Taxonomy" id="2864201"/>
    <lineage>
        <taxon>Bacteria</taxon>
        <taxon>Pseudomonadati</taxon>
        <taxon>Bacteroidota</taxon>
        <taxon>Saprospiria</taxon>
        <taxon>Saprospirales</taxon>
        <taxon>Saprospiraceae</taxon>
        <taxon>Aureispira</taxon>
    </lineage>
</organism>
<dbReference type="Proteomes" id="UP001060919">
    <property type="component" value="Chromosome"/>
</dbReference>
<dbReference type="EMBL" id="AP026867">
    <property type="protein sequence ID" value="BDS09614.1"/>
    <property type="molecule type" value="Genomic_DNA"/>
</dbReference>
<accession>A0A915Y9X8</accession>
<proteinExistence type="predicted"/>
<dbReference type="Pfam" id="PF09603">
    <property type="entry name" value="Fib_succ_major"/>
    <property type="match status" value="1"/>
</dbReference>
<dbReference type="KEGG" id="aup:AsAng_0003180"/>
<feature type="chain" id="PRO_5037341219" description="Fibrobacter succinogenes major paralogous domain-containing protein" evidence="1">
    <location>
        <begin position="20"/>
        <end position="226"/>
    </location>
</feature>
<evidence type="ECO:0000313" key="3">
    <source>
        <dbReference type="EMBL" id="BDS09614.1"/>
    </source>
</evidence>
<evidence type="ECO:0000259" key="2">
    <source>
        <dbReference type="Pfam" id="PF09603"/>
    </source>
</evidence>
<dbReference type="PROSITE" id="PS51257">
    <property type="entry name" value="PROKAR_LIPOPROTEIN"/>
    <property type="match status" value="1"/>
</dbReference>
<keyword evidence="4" id="KW-1185">Reference proteome</keyword>
<protein>
    <recommendedName>
        <fullName evidence="2">Fibrobacter succinogenes major paralogous domain-containing protein</fullName>
    </recommendedName>
</protein>
<dbReference type="AlphaFoldDB" id="A0A915Y9X8"/>